<keyword evidence="3" id="KW-1185">Reference proteome</keyword>
<comment type="similarity">
    <text evidence="1">Belongs to the ComF/GntX family.</text>
</comment>
<evidence type="ECO:0000313" key="3">
    <source>
        <dbReference type="Proteomes" id="UP000252586"/>
    </source>
</evidence>
<keyword evidence="2" id="KW-0328">Glycosyltransferase</keyword>
<reference evidence="2 3" key="1">
    <citation type="submission" date="2018-06" db="EMBL/GenBank/DDBJ databases">
        <title>Genomic Encyclopedia of Type Strains, Phase IV (KMG-IV): sequencing the most valuable type-strain genomes for metagenomic binning, comparative biology and taxonomic classification.</title>
        <authorList>
            <person name="Goeker M."/>
        </authorList>
    </citation>
    <scope>NUCLEOTIDE SEQUENCE [LARGE SCALE GENOMIC DNA]</scope>
    <source>
        <strain evidence="2 3">DSM 44599</strain>
    </source>
</reference>
<evidence type="ECO:0000256" key="1">
    <source>
        <dbReference type="ARBA" id="ARBA00008007"/>
    </source>
</evidence>
<dbReference type="Gene3D" id="3.40.50.2020">
    <property type="match status" value="1"/>
</dbReference>
<dbReference type="EMBL" id="QNRE01000003">
    <property type="protein sequence ID" value="RBO92507.1"/>
    <property type="molecule type" value="Genomic_DNA"/>
</dbReference>
<dbReference type="GO" id="GO:0016757">
    <property type="term" value="F:glycosyltransferase activity"/>
    <property type="evidence" value="ECO:0007669"/>
    <property type="project" value="UniProtKB-KW"/>
</dbReference>
<dbReference type="Proteomes" id="UP000252586">
    <property type="component" value="Unassembled WGS sequence"/>
</dbReference>
<dbReference type="InterPro" id="IPR051910">
    <property type="entry name" value="ComF/GntX_DNA_util-trans"/>
</dbReference>
<evidence type="ECO:0000313" key="2">
    <source>
        <dbReference type="EMBL" id="RBO92507.1"/>
    </source>
</evidence>
<comment type="caution">
    <text evidence="2">The sequence shown here is derived from an EMBL/GenBank/DDBJ whole genome shotgun (WGS) entry which is preliminary data.</text>
</comment>
<dbReference type="STRING" id="1210090.GCA_001613185_06447"/>
<dbReference type="InterPro" id="IPR029057">
    <property type="entry name" value="PRTase-like"/>
</dbReference>
<proteinExistence type="inferred from homology"/>
<gene>
    <name evidence="2" type="ORF">DFR74_103150</name>
</gene>
<dbReference type="OrthoDB" id="5244859at2"/>
<keyword evidence="2" id="KW-0808">Transferase</keyword>
<dbReference type="PANTHER" id="PTHR47505:SF1">
    <property type="entry name" value="DNA UTILIZATION PROTEIN YHGH"/>
    <property type="match status" value="1"/>
</dbReference>
<name>A0A366DQY9_9NOCA</name>
<dbReference type="InterPro" id="IPR000836">
    <property type="entry name" value="PRTase_dom"/>
</dbReference>
<dbReference type="RefSeq" id="WP_067514015.1">
    <property type="nucleotide sequence ID" value="NZ_CP107943.1"/>
</dbReference>
<dbReference type="SUPFAM" id="SSF53271">
    <property type="entry name" value="PRTase-like"/>
    <property type="match status" value="1"/>
</dbReference>
<dbReference type="CDD" id="cd06223">
    <property type="entry name" value="PRTases_typeI"/>
    <property type="match status" value="1"/>
</dbReference>
<organism evidence="2 3">
    <name type="scientific">Nocardia puris</name>
    <dbReference type="NCBI Taxonomy" id="208602"/>
    <lineage>
        <taxon>Bacteria</taxon>
        <taxon>Bacillati</taxon>
        <taxon>Actinomycetota</taxon>
        <taxon>Actinomycetes</taxon>
        <taxon>Mycobacteriales</taxon>
        <taxon>Nocardiaceae</taxon>
        <taxon>Nocardia</taxon>
    </lineage>
</organism>
<protein>
    <submittedName>
        <fullName evidence="2">Putative amidophosphoribosyltransferase</fullName>
    </submittedName>
</protein>
<accession>A0A366DQY9</accession>
<sequence length="215" mass="22724">MESTLADLVLPLACAGCGAPGVRWCLDCAAVLARRPVRLRPRSDPGVPCWAIAPYRGAARRAVLAAKESGRRDVANPVGFAYALALARLRAPARPLLVVPAPTRRAAARRRGGDPVLRAARVAAGWLDDCRVAPILRAGRGVRDSVGLTPRERVHNLSGRVSVCHRRVPDAEVTENAEVIVVDDVLTTGATARESVRALARSGLATRAVLVTCAA</sequence>
<dbReference type="PANTHER" id="PTHR47505">
    <property type="entry name" value="DNA UTILIZATION PROTEIN YHGH"/>
    <property type="match status" value="1"/>
</dbReference>
<dbReference type="AlphaFoldDB" id="A0A366DQY9"/>